<protein>
    <submittedName>
        <fullName evidence="2">Extracellular solute-binding protein</fullName>
    </submittedName>
</protein>
<evidence type="ECO:0000313" key="3">
    <source>
        <dbReference type="Proteomes" id="UP000473525"/>
    </source>
</evidence>
<proteinExistence type="predicted"/>
<evidence type="ECO:0000256" key="1">
    <source>
        <dbReference type="SAM" id="SignalP"/>
    </source>
</evidence>
<sequence>MRNHRRRGLTALATIASLATVSVLATACGSDDDKDSESDGKVHITVEGWRPGDEQGTIDAVNKQAAAFMKDNPDIIVEPIEWEWNAETFSTQLAGDQLPTTFRVPFTDTKGLAERQQIADVTDYVNELPYAEDFNPSVLAAAQGTDGKIYGLPTDVYGVGLHYSRALFEKAGLDPDQPPTTWDEVREDAQAIAEKTGQAGYVQMTSNNTGGWMLTTLTYALGGRMESEDGATASIDNDATREGLELLHDMKWDDQSMGKNTNFEWGTINEAFAAGKIGMYMSGSDVYNALVTTNQIDPDDYGLAALPLSDSADAGILGGGSVAAVSAKASPEEQEAAVKWNDFYRERKNYDPDAAVADAKVLAESDQPIGTPTLPIFDQETWQAVEDAKAEYVNVPQDQMTSFTEGVFSQTLIPEPASHTQEVYGILDSIVQKVLTDEGADIDALLADGNEQVQALLG</sequence>
<dbReference type="CDD" id="cd13585">
    <property type="entry name" value="PBP2_TMBP_like"/>
    <property type="match status" value="1"/>
</dbReference>
<dbReference type="SUPFAM" id="SSF53850">
    <property type="entry name" value="Periplasmic binding protein-like II"/>
    <property type="match status" value="1"/>
</dbReference>
<dbReference type="RefSeq" id="WP_157347033.1">
    <property type="nucleotide sequence ID" value="NZ_WSEK01000005.1"/>
</dbReference>
<evidence type="ECO:0000313" key="2">
    <source>
        <dbReference type="EMBL" id="MVQ51966.1"/>
    </source>
</evidence>
<name>A0A6L6XZX0_9ACTN</name>
<feature type="signal peptide" evidence="1">
    <location>
        <begin position="1"/>
        <end position="27"/>
    </location>
</feature>
<dbReference type="PANTHER" id="PTHR43649">
    <property type="entry name" value="ARABINOSE-BINDING PROTEIN-RELATED"/>
    <property type="match status" value="1"/>
</dbReference>
<dbReference type="PANTHER" id="PTHR43649:SF16">
    <property type="entry name" value="SUGAR-BINDING LIPOPROTEIN"/>
    <property type="match status" value="1"/>
</dbReference>
<dbReference type="InterPro" id="IPR006059">
    <property type="entry name" value="SBP"/>
</dbReference>
<keyword evidence="3" id="KW-1185">Reference proteome</keyword>
<dbReference type="AlphaFoldDB" id="A0A6L6XZX0"/>
<dbReference type="Proteomes" id="UP000473525">
    <property type="component" value="Unassembled WGS sequence"/>
</dbReference>
<dbReference type="EMBL" id="WSEK01000005">
    <property type="protein sequence ID" value="MVQ51966.1"/>
    <property type="molecule type" value="Genomic_DNA"/>
</dbReference>
<dbReference type="Gene3D" id="3.40.190.10">
    <property type="entry name" value="Periplasmic binding protein-like II"/>
    <property type="match status" value="1"/>
</dbReference>
<dbReference type="Pfam" id="PF01547">
    <property type="entry name" value="SBP_bac_1"/>
    <property type="match status" value="1"/>
</dbReference>
<organism evidence="2 3">
    <name type="scientific">Nocardioides agri</name>
    <dbReference type="NCBI Taxonomy" id="2682843"/>
    <lineage>
        <taxon>Bacteria</taxon>
        <taxon>Bacillati</taxon>
        <taxon>Actinomycetota</taxon>
        <taxon>Actinomycetes</taxon>
        <taxon>Propionibacteriales</taxon>
        <taxon>Nocardioidaceae</taxon>
        <taxon>Nocardioides</taxon>
    </lineage>
</organism>
<dbReference type="InterPro" id="IPR050490">
    <property type="entry name" value="Bact_solute-bd_prot1"/>
</dbReference>
<accession>A0A6L6XZX0</accession>
<keyword evidence="1" id="KW-0732">Signal</keyword>
<comment type="caution">
    <text evidence="2">The sequence shown here is derived from an EMBL/GenBank/DDBJ whole genome shotgun (WGS) entry which is preliminary data.</text>
</comment>
<reference evidence="2 3" key="1">
    <citation type="submission" date="2019-12" db="EMBL/GenBank/DDBJ databases">
        <authorList>
            <person name="Huq M.A."/>
        </authorList>
    </citation>
    <scope>NUCLEOTIDE SEQUENCE [LARGE SCALE GENOMIC DNA]</scope>
    <source>
        <strain evidence="2 3">MAH-18</strain>
    </source>
</reference>
<gene>
    <name evidence="2" type="ORF">GON03_22530</name>
</gene>
<feature type="chain" id="PRO_5026686906" evidence="1">
    <location>
        <begin position="28"/>
        <end position="458"/>
    </location>
</feature>
<dbReference type="PROSITE" id="PS51257">
    <property type="entry name" value="PROKAR_LIPOPROTEIN"/>
    <property type="match status" value="1"/>
</dbReference>